<name>A0A6L9Y3E5_9BURK</name>
<sequence length="103" mass="11831">MKYEIKQTDEFKQWLKQLNNPLAKINVLKRIERAAKGNFGDHKLLPNSGGISEMRIDTGKGYRIYYAQQGNVIYVLLNGGDKSTQRTDIEKAKSIWTDLKNLT</sequence>
<dbReference type="EMBL" id="JAAGYR010000001">
    <property type="protein sequence ID" value="NEN74746.1"/>
    <property type="molecule type" value="Genomic_DNA"/>
</dbReference>
<dbReference type="AlphaFoldDB" id="A0A6L9Y3E5"/>
<dbReference type="RefSeq" id="WP_163763560.1">
    <property type="nucleotide sequence ID" value="NZ_JAAGYR010000001.1"/>
</dbReference>
<dbReference type="InterPro" id="IPR014056">
    <property type="entry name" value="TypeIITA-like_toxin_pred"/>
</dbReference>
<proteinExistence type="predicted"/>
<dbReference type="Proteomes" id="UP000477651">
    <property type="component" value="Unassembled WGS sequence"/>
</dbReference>
<dbReference type="InterPro" id="IPR009241">
    <property type="entry name" value="HigB-like"/>
</dbReference>
<gene>
    <name evidence="1" type="ORF">F9B74_00175</name>
</gene>
<evidence type="ECO:0000313" key="2">
    <source>
        <dbReference type="Proteomes" id="UP000477651"/>
    </source>
</evidence>
<dbReference type="Pfam" id="PF05973">
    <property type="entry name" value="Gp49"/>
    <property type="match status" value="1"/>
</dbReference>
<organism evidence="1 2">
    <name type="scientific">Pelistega ratti</name>
    <dbReference type="NCBI Taxonomy" id="2652177"/>
    <lineage>
        <taxon>Bacteria</taxon>
        <taxon>Pseudomonadati</taxon>
        <taxon>Pseudomonadota</taxon>
        <taxon>Betaproteobacteria</taxon>
        <taxon>Burkholderiales</taxon>
        <taxon>Alcaligenaceae</taxon>
        <taxon>Pelistega</taxon>
    </lineage>
</organism>
<dbReference type="PANTHER" id="PTHR41791">
    <property type="entry name" value="SSL7039 PROTEIN"/>
    <property type="match status" value="1"/>
</dbReference>
<dbReference type="PIRSF" id="PIRSF028744">
    <property type="entry name" value="Addict_mod_HI1419"/>
    <property type="match status" value="1"/>
</dbReference>
<reference evidence="1 2" key="1">
    <citation type="submission" date="2020-02" db="EMBL/GenBank/DDBJ databases">
        <title>Pelistega sp. NLN82 were isolated from wild rodents of the Hainan Island.</title>
        <authorList>
            <person name="Niu N."/>
            <person name="Zhou J."/>
        </authorList>
    </citation>
    <scope>NUCLEOTIDE SEQUENCE [LARGE SCALE GENOMIC DNA]</scope>
    <source>
        <strain evidence="1 2">NLN82</strain>
    </source>
</reference>
<keyword evidence="2" id="KW-1185">Reference proteome</keyword>
<dbReference type="SUPFAM" id="SSF143011">
    <property type="entry name" value="RelE-like"/>
    <property type="match status" value="1"/>
</dbReference>
<protein>
    <submittedName>
        <fullName evidence="1">Type II toxin-antitoxin system RelE/ParE family toxin</fullName>
    </submittedName>
</protein>
<accession>A0A6L9Y3E5</accession>
<evidence type="ECO:0000313" key="1">
    <source>
        <dbReference type="EMBL" id="NEN74746.1"/>
    </source>
</evidence>
<dbReference type="PANTHER" id="PTHR41791:SF1">
    <property type="entry name" value="SSL7039 PROTEIN"/>
    <property type="match status" value="1"/>
</dbReference>
<dbReference type="InterPro" id="IPR035093">
    <property type="entry name" value="RelE/ParE_toxin_dom_sf"/>
</dbReference>
<comment type="caution">
    <text evidence="1">The sequence shown here is derived from an EMBL/GenBank/DDBJ whole genome shotgun (WGS) entry which is preliminary data.</text>
</comment>
<dbReference type="NCBIfam" id="TIGR02683">
    <property type="entry name" value="upstrm_HI1419"/>
    <property type="match status" value="1"/>
</dbReference>